<dbReference type="Proteomes" id="UP000235145">
    <property type="component" value="Unassembled WGS sequence"/>
</dbReference>
<evidence type="ECO:0000256" key="1">
    <source>
        <dbReference type="SAM" id="Coils"/>
    </source>
</evidence>
<dbReference type="PANTHER" id="PTHR31973:SF190">
    <property type="entry name" value="MULE TRANSPOSASE DOMAIN-CONTAINING PROTEIN"/>
    <property type="match status" value="1"/>
</dbReference>
<dbReference type="EMBL" id="NBSK02000008">
    <property type="protein sequence ID" value="KAJ0193317.1"/>
    <property type="molecule type" value="Genomic_DNA"/>
</dbReference>
<keyword evidence="1" id="KW-0175">Coiled coil</keyword>
<dbReference type="AlphaFoldDB" id="A0A9R1UUI8"/>
<comment type="caution">
    <text evidence="4">The sequence shown here is derived from an EMBL/GenBank/DDBJ whole genome shotgun (WGS) entry which is preliminary data.</text>
</comment>
<dbReference type="InterPro" id="IPR058594">
    <property type="entry name" value="PB1-like_dom_pln"/>
</dbReference>
<evidence type="ECO:0000256" key="2">
    <source>
        <dbReference type="SAM" id="MobiDB-lite"/>
    </source>
</evidence>
<evidence type="ECO:0000259" key="3">
    <source>
        <dbReference type="Pfam" id="PF26130"/>
    </source>
</evidence>
<feature type="region of interest" description="Disordered" evidence="2">
    <location>
        <begin position="863"/>
        <end position="887"/>
    </location>
</feature>
<gene>
    <name evidence="4" type="ORF">LSAT_V11C800438100</name>
</gene>
<dbReference type="Pfam" id="PF26130">
    <property type="entry name" value="PB1-like"/>
    <property type="match status" value="1"/>
</dbReference>
<feature type="coiled-coil region" evidence="1">
    <location>
        <begin position="722"/>
        <end position="749"/>
    </location>
</feature>
<name>A0A9R1UUI8_LACSA</name>
<sequence length="977" mass="111528">MTDDLCDVLKPSDVGAPTWFSIKLHHGGKFTKLHDIKYIGGEVCYVDYVDIDEFSVHELDAIMLDLGYPDPRNSDFADESLLIYYHFRIPNGDFQFGLRALGNYQDVINLSKYISHNKLIEVYIDQGKKNLLTYFMSPNAKGKGQVHVESPSKNMNHGNDEPIGEFTSLILFGSKNDSFSPEYTRGRVGNSKRGEGSCSKRLNLDYIDEGVHISKENINDQDEAATSIHIDEMDGVREVATAIKEASTDNAEYEGDGEFEEGNLEYEEDGESQESDLQFEEDDDSQDSDPDYEEDEDHVDEILDVYNNIQDVDVDMGDFTLNVKANPDIPLRALQDHFQKTYQVGISMDKVFRANDKARKNITGDYMKRYELLRDNVLELQATNPDTIVKIDVCSEPNRDSPTKQFRRIYVCLGPLKKGFKACLRDLLGFDGAFMNGPFPGQVLSAVAYGIVESENTERWKWFLDNLGDDLDLGRNSNFTFISDKKKGLRRTADQLFLNSEYRYYIRHIHDNMRKRWRQTEYRDHLWRCASATTIPESQHLMKKFSQYDKEVCEWFKQIPPTHWARSHCSGIDVLISNMCEVFNGKIDNGRDKPVIGCQEYITEYLMKRICSVMKEIIKDKLEWGRQVSSHGSFTGSTCGGLQETSKKEEEIDRTLLWKKSKELKIVEYELDAKMIVDKIDELQKSGIFGEVTCGTHDVLTEALGTQEQCGRNVTYYLEIENDRVDKQINKLEDDLEKLKRGVLNVSEATSYKVGDDSCLLAFEFAANVVANGTIMKYSASNVNIQFMIETILEGEALIPIPLEEEFILKVKDALGHILSWPRHLGKVVAKPMKKHATPSKPVKKHVAPVKEGTIPLKEEIGSNKKQKGTGNMVDGQKEPCDVEEGDDMEEGNVIENEIKKEKQNVTLQRRWTRAQMKTMIRIEKSSILKMTEMMADVQVTKSENDLFGYDSYTYLTWDDFEAVLTMDELNGVVIVS</sequence>
<accession>A0A9R1UUI8</accession>
<reference evidence="4 5" key="1">
    <citation type="journal article" date="2017" name="Nat. Commun.">
        <title>Genome assembly with in vitro proximity ligation data and whole-genome triplication in lettuce.</title>
        <authorList>
            <person name="Reyes-Chin-Wo S."/>
            <person name="Wang Z."/>
            <person name="Yang X."/>
            <person name="Kozik A."/>
            <person name="Arikit S."/>
            <person name="Song C."/>
            <person name="Xia L."/>
            <person name="Froenicke L."/>
            <person name="Lavelle D.O."/>
            <person name="Truco M.J."/>
            <person name="Xia R."/>
            <person name="Zhu S."/>
            <person name="Xu C."/>
            <person name="Xu H."/>
            <person name="Xu X."/>
            <person name="Cox K."/>
            <person name="Korf I."/>
            <person name="Meyers B.C."/>
            <person name="Michelmore R.W."/>
        </authorList>
    </citation>
    <scope>NUCLEOTIDE SEQUENCE [LARGE SCALE GENOMIC DNA]</scope>
    <source>
        <strain evidence="5">cv. Salinas</strain>
        <tissue evidence="4">Seedlings</tissue>
    </source>
</reference>
<protein>
    <recommendedName>
        <fullName evidence="3">PB1-like domain-containing protein</fullName>
    </recommendedName>
</protein>
<feature type="domain" description="PB1-like" evidence="3">
    <location>
        <begin position="19"/>
        <end position="125"/>
    </location>
</feature>
<evidence type="ECO:0000313" key="5">
    <source>
        <dbReference type="Proteomes" id="UP000235145"/>
    </source>
</evidence>
<dbReference type="PANTHER" id="PTHR31973">
    <property type="entry name" value="POLYPROTEIN, PUTATIVE-RELATED"/>
    <property type="match status" value="1"/>
</dbReference>
<feature type="region of interest" description="Disordered" evidence="2">
    <location>
        <begin position="265"/>
        <end position="296"/>
    </location>
</feature>
<keyword evidence="5" id="KW-1185">Reference proteome</keyword>
<proteinExistence type="predicted"/>
<organism evidence="4 5">
    <name type="scientific">Lactuca sativa</name>
    <name type="common">Garden lettuce</name>
    <dbReference type="NCBI Taxonomy" id="4236"/>
    <lineage>
        <taxon>Eukaryota</taxon>
        <taxon>Viridiplantae</taxon>
        <taxon>Streptophyta</taxon>
        <taxon>Embryophyta</taxon>
        <taxon>Tracheophyta</taxon>
        <taxon>Spermatophyta</taxon>
        <taxon>Magnoliopsida</taxon>
        <taxon>eudicotyledons</taxon>
        <taxon>Gunneridae</taxon>
        <taxon>Pentapetalae</taxon>
        <taxon>asterids</taxon>
        <taxon>campanulids</taxon>
        <taxon>Asterales</taxon>
        <taxon>Asteraceae</taxon>
        <taxon>Cichorioideae</taxon>
        <taxon>Cichorieae</taxon>
        <taxon>Lactucinae</taxon>
        <taxon>Lactuca</taxon>
    </lineage>
</organism>
<evidence type="ECO:0000313" key="4">
    <source>
        <dbReference type="EMBL" id="KAJ0193317.1"/>
    </source>
</evidence>